<gene>
    <name evidence="2" type="ORF">JOB18_012623</name>
</gene>
<protein>
    <submittedName>
        <fullName evidence="2">Uncharacterized protein</fullName>
    </submittedName>
</protein>
<organism evidence="2 3">
    <name type="scientific">Solea senegalensis</name>
    <name type="common">Senegalese sole</name>
    <dbReference type="NCBI Taxonomy" id="28829"/>
    <lineage>
        <taxon>Eukaryota</taxon>
        <taxon>Metazoa</taxon>
        <taxon>Chordata</taxon>
        <taxon>Craniata</taxon>
        <taxon>Vertebrata</taxon>
        <taxon>Euteleostomi</taxon>
        <taxon>Actinopterygii</taxon>
        <taxon>Neopterygii</taxon>
        <taxon>Teleostei</taxon>
        <taxon>Neoteleostei</taxon>
        <taxon>Acanthomorphata</taxon>
        <taxon>Carangaria</taxon>
        <taxon>Pleuronectiformes</taxon>
        <taxon>Pleuronectoidei</taxon>
        <taxon>Soleidae</taxon>
        <taxon>Solea</taxon>
    </lineage>
</organism>
<reference evidence="2 3" key="1">
    <citation type="journal article" date="2021" name="Sci. Rep.">
        <title>Chromosome anchoring in Senegalese sole (Solea senegalensis) reveals sex-associated markers and genome rearrangements in flatfish.</title>
        <authorList>
            <person name="Guerrero-Cozar I."/>
            <person name="Gomez-Garrido J."/>
            <person name="Berbel C."/>
            <person name="Martinez-Blanch J.F."/>
            <person name="Alioto T."/>
            <person name="Claros M.G."/>
            <person name="Gagnaire P.A."/>
            <person name="Manchado M."/>
        </authorList>
    </citation>
    <scope>NUCLEOTIDE SEQUENCE [LARGE SCALE GENOMIC DNA]</scope>
    <source>
        <strain evidence="2">Sse05_10M</strain>
    </source>
</reference>
<dbReference type="AlphaFoldDB" id="A0AAV6RYA9"/>
<keyword evidence="3" id="KW-1185">Reference proteome</keyword>
<sequence length="73" mass="8504">MDLYRVNLLLYQQQSPVHPALLANLPLFNFFVLSLYHKARTLTILHILLTHSMTFICVLHHSSATLLQREYAL</sequence>
<evidence type="ECO:0000256" key="1">
    <source>
        <dbReference type="SAM" id="Phobius"/>
    </source>
</evidence>
<feature type="transmembrane region" description="Helical" evidence="1">
    <location>
        <begin position="20"/>
        <end position="37"/>
    </location>
</feature>
<keyword evidence="1" id="KW-0812">Transmembrane</keyword>
<comment type="caution">
    <text evidence="2">The sequence shown here is derived from an EMBL/GenBank/DDBJ whole genome shotgun (WGS) entry which is preliminary data.</text>
</comment>
<feature type="transmembrane region" description="Helical" evidence="1">
    <location>
        <begin position="44"/>
        <end position="63"/>
    </location>
</feature>
<dbReference type="EMBL" id="JAGKHQ010000008">
    <property type="protein sequence ID" value="KAG7510084.1"/>
    <property type="molecule type" value="Genomic_DNA"/>
</dbReference>
<name>A0AAV6RYA9_SOLSE</name>
<dbReference type="Proteomes" id="UP000693946">
    <property type="component" value="Linkage Group LG16"/>
</dbReference>
<keyword evidence="1" id="KW-0472">Membrane</keyword>
<evidence type="ECO:0000313" key="3">
    <source>
        <dbReference type="Proteomes" id="UP000693946"/>
    </source>
</evidence>
<accession>A0AAV6RYA9</accession>
<keyword evidence="1" id="KW-1133">Transmembrane helix</keyword>
<evidence type="ECO:0000313" key="2">
    <source>
        <dbReference type="EMBL" id="KAG7510084.1"/>
    </source>
</evidence>
<proteinExistence type="predicted"/>